<dbReference type="InterPro" id="IPR036770">
    <property type="entry name" value="Ankyrin_rpt-contain_sf"/>
</dbReference>
<keyword evidence="2" id="KW-0040">ANK repeat</keyword>
<sequence length="428" mass="48886">MVSIYYIEKFEQYKKSDSYCLSFFKQNGVDDYKCPSGRYIAHELLSLKHYSTLEYVIPLLHKSAFEHLNAKGETALIAACQINYNTSIAFALLDRNCDINVMTPRKETALSAAIKTKNYDTVYKLIDRGADLNIQDENELDAFHLALRYGHRQLCHYMLQQSPKINVNTQYQSDINASYRSGHTSLMTAIYHGEFILFNAILDYGMRSKMFRIDLNIQDDIGNTAFIYACQKYEPIYAKVLLKYSPDINIVNKSGETALLHACINIYKIHDIVDQLIADNVKVAGVTAGNDHCSPIIAAYSSKRYDTALAMIQLHIKQHPDIRTESCCILEQTTHLLGNMLIYATKYGLDDIAVEIARHGCNLHHRDLYKWDAVMYADDYNKTPKFLNYIYTTAIMREVDDIDTIIGKSYRLNGSLDTIRIVISYLAG</sequence>
<dbReference type="SUPFAM" id="SSF48403">
    <property type="entry name" value="Ankyrin repeat"/>
    <property type="match status" value="1"/>
</dbReference>
<proteinExistence type="predicted"/>
<dbReference type="Gene3D" id="1.25.40.20">
    <property type="entry name" value="Ankyrin repeat-containing domain"/>
    <property type="match status" value="2"/>
</dbReference>
<dbReference type="PANTHER" id="PTHR24198:SF165">
    <property type="entry name" value="ANKYRIN REPEAT-CONTAINING PROTEIN-RELATED"/>
    <property type="match status" value="1"/>
</dbReference>
<dbReference type="PANTHER" id="PTHR24198">
    <property type="entry name" value="ANKYRIN REPEAT AND PROTEIN KINASE DOMAIN-CONTAINING PROTEIN"/>
    <property type="match status" value="1"/>
</dbReference>
<name>A0A3G4ZYB6_9VIRU</name>
<reference evidence="3" key="1">
    <citation type="submission" date="2018-10" db="EMBL/GenBank/DDBJ databases">
        <title>Hidden diversity of soil giant viruses.</title>
        <authorList>
            <person name="Schulz F."/>
            <person name="Alteio L."/>
            <person name="Goudeau D."/>
            <person name="Ryan E.M."/>
            <person name="Malmstrom R.R."/>
            <person name="Blanchard J."/>
            <person name="Woyke T."/>
        </authorList>
    </citation>
    <scope>NUCLEOTIDE SEQUENCE</scope>
    <source>
        <strain evidence="3">FNV1</strain>
    </source>
</reference>
<evidence type="ECO:0000256" key="1">
    <source>
        <dbReference type="ARBA" id="ARBA00022737"/>
    </source>
</evidence>
<dbReference type="PROSITE" id="PS50088">
    <property type="entry name" value="ANK_REPEAT"/>
    <property type="match status" value="1"/>
</dbReference>
<protein>
    <submittedName>
        <fullName evidence="3">Uncharacterized protein</fullName>
    </submittedName>
</protein>
<keyword evidence="1" id="KW-0677">Repeat</keyword>
<accession>A0A3G4ZYB6</accession>
<organism evidence="3">
    <name type="scientific">Faunusvirus sp</name>
    <dbReference type="NCBI Taxonomy" id="2487766"/>
    <lineage>
        <taxon>Viruses</taxon>
        <taxon>Varidnaviria</taxon>
        <taxon>Bamfordvirae</taxon>
        <taxon>Nucleocytoviricota</taxon>
        <taxon>Megaviricetes</taxon>
        <taxon>Imitervirales</taxon>
        <taxon>Mimiviridae</taxon>
    </lineage>
</organism>
<dbReference type="SMART" id="SM00248">
    <property type="entry name" value="ANK"/>
    <property type="match status" value="7"/>
</dbReference>
<dbReference type="PROSITE" id="PS50297">
    <property type="entry name" value="ANK_REP_REGION"/>
    <property type="match status" value="1"/>
</dbReference>
<dbReference type="Pfam" id="PF12796">
    <property type="entry name" value="Ank_2"/>
    <property type="match status" value="2"/>
</dbReference>
<evidence type="ECO:0000313" key="3">
    <source>
        <dbReference type="EMBL" id="AYV79001.1"/>
    </source>
</evidence>
<evidence type="ECO:0000256" key="2">
    <source>
        <dbReference type="ARBA" id="ARBA00023043"/>
    </source>
</evidence>
<dbReference type="InterPro" id="IPR002110">
    <property type="entry name" value="Ankyrin_rpt"/>
</dbReference>
<dbReference type="EMBL" id="MK072132">
    <property type="protein sequence ID" value="AYV79001.1"/>
    <property type="molecule type" value="Genomic_DNA"/>
</dbReference>
<gene>
    <name evidence="3" type="ORF">Faunusvirus1_21</name>
</gene>